<evidence type="ECO:0000313" key="7">
    <source>
        <dbReference type="Proteomes" id="UP000774570"/>
    </source>
</evidence>
<sequence>MSSRGAAARTDPAIDELDLALINALQLDPRAPWSRLAGPLGVDAATLSRRWGRLAAAGNAWVTCIAGASQLPYNAFAMIEVGCRPDALHEAAARIAADAQTITVEHTTGGRDLLLTVTARDLGGISDYVLHRLGSLDGVRFTRTHLGQRLYREASRWRLDSLSREQRLGLEHEAASGRDSGSLRADELALIRVLSEDGRQSYTALAERLGSTETRVRRLLNGMLAGGRAVLRCEAAHLLAGWRVTAMLWLRVPAPRLDAVADAVADLRETRMVLAVAGEANLMVNVWVRSMDELAAFEARLLKTWPDVSVADRCVTLRWIKRVGRLLDAHGRSTASIPLDVAAPFATAPFATAPPLRSGPPA</sequence>
<feature type="domain" description="Transcription regulator AsnC/Lrp ligand binding" evidence="4">
    <location>
        <begin position="79"/>
        <end position="146"/>
    </location>
</feature>
<evidence type="ECO:0000256" key="3">
    <source>
        <dbReference type="ARBA" id="ARBA00023163"/>
    </source>
</evidence>
<dbReference type="Pfam" id="PF01037">
    <property type="entry name" value="AsnC_trans_reg"/>
    <property type="match status" value="2"/>
</dbReference>
<dbReference type="InterPro" id="IPR019887">
    <property type="entry name" value="Tscrpt_reg_AsnC/Lrp_C"/>
</dbReference>
<dbReference type="SMART" id="SM00344">
    <property type="entry name" value="HTH_ASNC"/>
    <property type="match status" value="2"/>
</dbReference>
<gene>
    <name evidence="6" type="ORF">K1Y72_32960</name>
</gene>
<keyword evidence="1" id="KW-0805">Transcription regulation</keyword>
<dbReference type="InterPro" id="IPR019888">
    <property type="entry name" value="Tscrpt_reg_AsnC-like"/>
</dbReference>
<keyword evidence="3" id="KW-0804">Transcription</keyword>
<dbReference type="RefSeq" id="WP_220170446.1">
    <property type="nucleotide sequence ID" value="NZ_JAIBOA010000031.1"/>
</dbReference>
<dbReference type="EMBL" id="JAIBOA010000031">
    <property type="protein sequence ID" value="MBW8487210.1"/>
    <property type="molecule type" value="Genomic_DNA"/>
</dbReference>
<dbReference type="Proteomes" id="UP000774570">
    <property type="component" value="Unassembled WGS sequence"/>
</dbReference>
<dbReference type="InterPro" id="IPR000485">
    <property type="entry name" value="AsnC-type_HTH_dom"/>
</dbReference>
<dbReference type="SUPFAM" id="SSF54909">
    <property type="entry name" value="Dimeric alpha+beta barrel"/>
    <property type="match status" value="2"/>
</dbReference>
<dbReference type="Gene3D" id="3.30.70.920">
    <property type="match status" value="2"/>
</dbReference>
<protein>
    <submittedName>
        <fullName evidence="6">Lrp/AsnC family transcriptional regulator</fullName>
    </submittedName>
</protein>
<keyword evidence="7" id="KW-1185">Reference proteome</keyword>
<keyword evidence="2" id="KW-0238">DNA-binding</keyword>
<dbReference type="Gene3D" id="1.10.10.10">
    <property type="entry name" value="Winged helix-like DNA-binding domain superfamily/Winged helix DNA-binding domain"/>
    <property type="match status" value="2"/>
</dbReference>
<dbReference type="PANTHER" id="PTHR30154:SF34">
    <property type="entry name" value="TRANSCRIPTIONAL REGULATOR AZLB"/>
    <property type="match status" value="1"/>
</dbReference>
<feature type="domain" description="HTH asnC-type" evidence="5">
    <location>
        <begin position="14"/>
        <end position="54"/>
    </location>
</feature>
<comment type="caution">
    <text evidence="6">The sequence shown here is derived from an EMBL/GenBank/DDBJ whole genome shotgun (WGS) entry which is preliminary data.</text>
</comment>
<dbReference type="Pfam" id="PF13404">
    <property type="entry name" value="HTH_AsnC-type"/>
    <property type="match status" value="1"/>
</dbReference>
<evidence type="ECO:0000259" key="5">
    <source>
        <dbReference type="Pfam" id="PF13404"/>
    </source>
</evidence>
<evidence type="ECO:0000256" key="2">
    <source>
        <dbReference type="ARBA" id="ARBA00023125"/>
    </source>
</evidence>
<proteinExistence type="predicted"/>
<feature type="domain" description="Transcription regulator AsnC/Lrp ligand binding" evidence="4">
    <location>
        <begin position="251"/>
        <end position="309"/>
    </location>
</feature>
<evidence type="ECO:0000259" key="4">
    <source>
        <dbReference type="Pfam" id="PF01037"/>
    </source>
</evidence>
<accession>A0ABS7G4C0</accession>
<dbReference type="InterPro" id="IPR036388">
    <property type="entry name" value="WH-like_DNA-bd_sf"/>
</dbReference>
<reference evidence="6 7" key="1">
    <citation type="submission" date="2021-07" db="EMBL/GenBank/DDBJ databases">
        <title>Actinomadura sp. PM05-2 isolated from lichen.</title>
        <authorList>
            <person name="Somphong A."/>
            <person name="Phongsopitanun W."/>
            <person name="Tanasupawat S."/>
            <person name="Peongsungnone V."/>
        </authorList>
    </citation>
    <scope>NUCLEOTIDE SEQUENCE [LARGE SCALE GENOMIC DNA]</scope>
    <source>
        <strain evidence="6 7">PM05-2</strain>
    </source>
</reference>
<evidence type="ECO:0000256" key="1">
    <source>
        <dbReference type="ARBA" id="ARBA00023015"/>
    </source>
</evidence>
<dbReference type="SUPFAM" id="SSF46785">
    <property type="entry name" value="Winged helix' DNA-binding domain"/>
    <property type="match status" value="1"/>
</dbReference>
<dbReference type="InterPro" id="IPR036390">
    <property type="entry name" value="WH_DNA-bd_sf"/>
</dbReference>
<evidence type="ECO:0000313" key="6">
    <source>
        <dbReference type="EMBL" id="MBW8487210.1"/>
    </source>
</evidence>
<name>A0ABS7G4C0_9ACTN</name>
<dbReference type="InterPro" id="IPR011008">
    <property type="entry name" value="Dimeric_a/b-barrel"/>
</dbReference>
<dbReference type="PANTHER" id="PTHR30154">
    <property type="entry name" value="LEUCINE-RESPONSIVE REGULATORY PROTEIN"/>
    <property type="match status" value="1"/>
</dbReference>
<organism evidence="6 7">
    <name type="scientific">Actinomadura parmotrematis</name>
    <dbReference type="NCBI Taxonomy" id="2864039"/>
    <lineage>
        <taxon>Bacteria</taxon>
        <taxon>Bacillati</taxon>
        <taxon>Actinomycetota</taxon>
        <taxon>Actinomycetes</taxon>
        <taxon>Streptosporangiales</taxon>
        <taxon>Thermomonosporaceae</taxon>
        <taxon>Actinomadura</taxon>
    </lineage>
</organism>